<dbReference type="SUPFAM" id="SSF49599">
    <property type="entry name" value="TRAF domain-like"/>
    <property type="match status" value="1"/>
</dbReference>
<sequence length="221" mass="25988">MPSSCKFAEIGCDIKDEKHEDERLIKHMLLLCNEIKSLKRSLEKINKMPEKINNDIPVNHVKHDNLIQEQKFIWKITNWSEKIKLAKDKKMPWQLSPSFYSKEEMGFHLIAMIAPFGYSKGFGKSLAIYVEIIEGENDRLLEWPFSKNINFTLFSQNPSINQNQSINFEIKENELPNENKYRRQPKKDKPNQSFGIIQFCSLKDLENYSKNDEIYIGINIS</sequence>
<dbReference type="WBParaSite" id="PDA_v2.g25112.t1">
    <property type="protein sequence ID" value="PDA_v2.g25112.t1"/>
    <property type="gene ID" value="PDA_v2.g25112"/>
</dbReference>
<keyword evidence="2" id="KW-1185">Reference proteome</keyword>
<evidence type="ECO:0000259" key="1">
    <source>
        <dbReference type="PROSITE" id="PS50144"/>
    </source>
</evidence>
<dbReference type="Pfam" id="PF22486">
    <property type="entry name" value="MATH_2"/>
    <property type="match status" value="1"/>
</dbReference>
<dbReference type="PANTHER" id="PTHR10131:SF94">
    <property type="entry name" value="TNF RECEPTOR-ASSOCIATED FACTOR 4"/>
    <property type="match status" value="1"/>
</dbReference>
<dbReference type="AlphaFoldDB" id="A0A914Q1T7"/>
<name>A0A914Q1T7_9BILA</name>
<dbReference type="InterPro" id="IPR002083">
    <property type="entry name" value="MATH/TRAF_dom"/>
</dbReference>
<dbReference type="PROSITE" id="PS50144">
    <property type="entry name" value="MATH"/>
    <property type="match status" value="1"/>
</dbReference>
<dbReference type="Gene3D" id="2.60.210.10">
    <property type="entry name" value="Apoptosis, Tumor Necrosis Factor Receptor Associated Protein 2, Chain A"/>
    <property type="match status" value="1"/>
</dbReference>
<evidence type="ECO:0000313" key="3">
    <source>
        <dbReference type="WBParaSite" id="PDA_v2.g25112.t1"/>
    </source>
</evidence>
<proteinExistence type="predicted"/>
<organism evidence="2 3">
    <name type="scientific">Panagrolaimus davidi</name>
    <dbReference type="NCBI Taxonomy" id="227884"/>
    <lineage>
        <taxon>Eukaryota</taxon>
        <taxon>Metazoa</taxon>
        <taxon>Ecdysozoa</taxon>
        <taxon>Nematoda</taxon>
        <taxon>Chromadorea</taxon>
        <taxon>Rhabditida</taxon>
        <taxon>Tylenchina</taxon>
        <taxon>Panagrolaimomorpha</taxon>
        <taxon>Panagrolaimoidea</taxon>
        <taxon>Panagrolaimidae</taxon>
        <taxon>Panagrolaimus</taxon>
    </lineage>
</organism>
<reference evidence="3" key="1">
    <citation type="submission" date="2022-11" db="UniProtKB">
        <authorList>
            <consortium name="WormBaseParasite"/>
        </authorList>
    </citation>
    <scope>IDENTIFICATION</scope>
</reference>
<feature type="domain" description="MATH" evidence="1">
    <location>
        <begin position="69"/>
        <end position="220"/>
    </location>
</feature>
<protein>
    <submittedName>
        <fullName evidence="3">MATH domain-containing protein</fullName>
    </submittedName>
</protein>
<accession>A0A914Q1T7</accession>
<dbReference type="GO" id="GO:0043122">
    <property type="term" value="P:regulation of canonical NF-kappaB signal transduction"/>
    <property type="evidence" value="ECO:0007669"/>
    <property type="project" value="TreeGrafter"/>
</dbReference>
<dbReference type="PANTHER" id="PTHR10131">
    <property type="entry name" value="TNF RECEPTOR ASSOCIATED FACTOR"/>
    <property type="match status" value="1"/>
</dbReference>
<dbReference type="InterPro" id="IPR008974">
    <property type="entry name" value="TRAF-like"/>
</dbReference>
<evidence type="ECO:0000313" key="2">
    <source>
        <dbReference type="Proteomes" id="UP000887578"/>
    </source>
</evidence>
<dbReference type="Proteomes" id="UP000887578">
    <property type="component" value="Unplaced"/>
</dbReference>